<dbReference type="SUPFAM" id="SSF52833">
    <property type="entry name" value="Thioredoxin-like"/>
    <property type="match status" value="1"/>
</dbReference>
<sequence>MEPIVDGLEETYGDEFKIVRINIDKSDGVKLAREHGIIGQPSYIFFDREGEEIRRMAGPRFTEVMTREIERILKE</sequence>
<protein>
    <recommendedName>
        <fullName evidence="2">Thioredoxin domain-containing protein</fullName>
    </recommendedName>
</protein>
<dbReference type="EMBL" id="BARS01025721">
    <property type="protein sequence ID" value="GAG07389.1"/>
    <property type="molecule type" value="Genomic_DNA"/>
</dbReference>
<evidence type="ECO:0000313" key="1">
    <source>
        <dbReference type="EMBL" id="GAG07389.1"/>
    </source>
</evidence>
<dbReference type="AlphaFoldDB" id="X0UNN3"/>
<reference evidence="1" key="1">
    <citation type="journal article" date="2014" name="Front. Microbiol.">
        <title>High frequency of phylogenetically diverse reductive dehalogenase-homologous genes in deep subseafloor sedimentary metagenomes.</title>
        <authorList>
            <person name="Kawai M."/>
            <person name="Futagami T."/>
            <person name="Toyoda A."/>
            <person name="Takaki Y."/>
            <person name="Nishi S."/>
            <person name="Hori S."/>
            <person name="Arai W."/>
            <person name="Tsubouchi T."/>
            <person name="Morono Y."/>
            <person name="Uchiyama I."/>
            <person name="Ito T."/>
            <person name="Fujiyama A."/>
            <person name="Inagaki F."/>
            <person name="Takami H."/>
        </authorList>
    </citation>
    <scope>NUCLEOTIDE SEQUENCE</scope>
    <source>
        <strain evidence="1">Expedition CK06-06</strain>
    </source>
</reference>
<organism evidence="1">
    <name type="scientific">marine sediment metagenome</name>
    <dbReference type="NCBI Taxonomy" id="412755"/>
    <lineage>
        <taxon>unclassified sequences</taxon>
        <taxon>metagenomes</taxon>
        <taxon>ecological metagenomes</taxon>
    </lineage>
</organism>
<evidence type="ECO:0008006" key="2">
    <source>
        <dbReference type="Google" id="ProtNLM"/>
    </source>
</evidence>
<dbReference type="Gene3D" id="3.40.30.10">
    <property type="entry name" value="Glutaredoxin"/>
    <property type="match status" value="1"/>
</dbReference>
<comment type="caution">
    <text evidence="1">The sequence shown here is derived from an EMBL/GenBank/DDBJ whole genome shotgun (WGS) entry which is preliminary data.</text>
</comment>
<dbReference type="InterPro" id="IPR036249">
    <property type="entry name" value="Thioredoxin-like_sf"/>
</dbReference>
<gene>
    <name evidence="1" type="ORF">S01H1_40608</name>
</gene>
<proteinExistence type="predicted"/>
<dbReference type="CDD" id="cd02947">
    <property type="entry name" value="TRX_family"/>
    <property type="match status" value="1"/>
</dbReference>
<accession>X0UNN3</accession>
<name>X0UNN3_9ZZZZ</name>